<sequence>MHHQTLVSVFSVLCTMAAAAPATERPASTTLDKRLPTTWPSFCGPFPSASTTDITCVLPDTTASDLDAILARLDPKYCQKTDDGIVCTKDVGVSKRDTADSESGPWVLVPLEKRDTPAVVLPVKTVGTITPALKDITVPVPKDFVLDGLKGTVVVPGGGFTNPGSPVAGWEVGGDIGPYHFYIKGGKSLADLVINPAVLNPVFDAPVVRVGGL</sequence>
<organism evidence="2 3">
    <name type="scientific">Schizothecium vesticola</name>
    <dbReference type="NCBI Taxonomy" id="314040"/>
    <lineage>
        <taxon>Eukaryota</taxon>
        <taxon>Fungi</taxon>
        <taxon>Dikarya</taxon>
        <taxon>Ascomycota</taxon>
        <taxon>Pezizomycotina</taxon>
        <taxon>Sordariomycetes</taxon>
        <taxon>Sordariomycetidae</taxon>
        <taxon>Sordariales</taxon>
        <taxon>Schizotheciaceae</taxon>
        <taxon>Schizothecium</taxon>
    </lineage>
</organism>
<protein>
    <submittedName>
        <fullName evidence="2">Uncharacterized protein</fullName>
    </submittedName>
</protein>
<evidence type="ECO:0000256" key="1">
    <source>
        <dbReference type="SAM" id="SignalP"/>
    </source>
</evidence>
<keyword evidence="3" id="KW-1185">Reference proteome</keyword>
<accession>A0AA40K6E2</accession>
<reference evidence="2" key="1">
    <citation type="submission" date="2023-06" db="EMBL/GenBank/DDBJ databases">
        <title>Genome-scale phylogeny and comparative genomics of the fungal order Sordariales.</title>
        <authorList>
            <consortium name="Lawrence Berkeley National Laboratory"/>
            <person name="Hensen N."/>
            <person name="Bonometti L."/>
            <person name="Westerberg I."/>
            <person name="Brannstrom I.O."/>
            <person name="Guillou S."/>
            <person name="Cros-Aarteil S."/>
            <person name="Calhoun S."/>
            <person name="Haridas S."/>
            <person name="Kuo A."/>
            <person name="Mondo S."/>
            <person name="Pangilinan J."/>
            <person name="Riley R."/>
            <person name="LaButti K."/>
            <person name="Andreopoulos B."/>
            <person name="Lipzen A."/>
            <person name="Chen C."/>
            <person name="Yanf M."/>
            <person name="Daum C."/>
            <person name="Ng V."/>
            <person name="Clum A."/>
            <person name="Steindorff A."/>
            <person name="Ohm R."/>
            <person name="Martin F."/>
            <person name="Silar P."/>
            <person name="Natvig D."/>
            <person name="Lalanne C."/>
            <person name="Gautier V."/>
            <person name="Ament-velasquez S.L."/>
            <person name="Kruys A."/>
            <person name="Hutchinson M.I."/>
            <person name="Powell A.J."/>
            <person name="Barry K."/>
            <person name="Miller A.N."/>
            <person name="Grigoriev I.V."/>
            <person name="Debuchy R."/>
            <person name="Gladieux P."/>
            <person name="Thoren M.H."/>
            <person name="Johannesson H."/>
        </authorList>
    </citation>
    <scope>NUCLEOTIDE SEQUENCE</scope>
    <source>
        <strain evidence="2">SMH3187-1</strain>
    </source>
</reference>
<evidence type="ECO:0000313" key="2">
    <source>
        <dbReference type="EMBL" id="KAK0747092.1"/>
    </source>
</evidence>
<dbReference type="Proteomes" id="UP001172155">
    <property type="component" value="Unassembled WGS sequence"/>
</dbReference>
<comment type="caution">
    <text evidence="2">The sequence shown here is derived from an EMBL/GenBank/DDBJ whole genome shotgun (WGS) entry which is preliminary data.</text>
</comment>
<dbReference type="EMBL" id="JAUKUD010000004">
    <property type="protein sequence ID" value="KAK0747092.1"/>
    <property type="molecule type" value="Genomic_DNA"/>
</dbReference>
<name>A0AA40K6E2_9PEZI</name>
<keyword evidence="1" id="KW-0732">Signal</keyword>
<feature type="signal peptide" evidence="1">
    <location>
        <begin position="1"/>
        <end position="19"/>
    </location>
</feature>
<dbReference type="AlphaFoldDB" id="A0AA40K6E2"/>
<gene>
    <name evidence="2" type="ORF">B0T18DRAFT_391420</name>
</gene>
<evidence type="ECO:0000313" key="3">
    <source>
        <dbReference type="Proteomes" id="UP001172155"/>
    </source>
</evidence>
<feature type="chain" id="PRO_5041468010" evidence="1">
    <location>
        <begin position="20"/>
        <end position="213"/>
    </location>
</feature>
<proteinExistence type="predicted"/>